<dbReference type="KEGG" id="pco:PHACADRAFT_178020"/>
<dbReference type="PANTHER" id="PTHR37171:SF1">
    <property type="entry name" value="SERINE_THREONINE-PROTEIN KINASE YRZF-RELATED"/>
    <property type="match status" value="1"/>
</dbReference>
<dbReference type="SUPFAM" id="SSF56112">
    <property type="entry name" value="Protein kinase-like (PK-like)"/>
    <property type="match status" value="1"/>
</dbReference>
<dbReference type="HOGENOM" id="CLU_075124_0_0_1"/>
<protein>
    <submittedName>
        <fullName evidence="1">Uncharacterized protein</fullName>
    </submittedName>
</protein>
<reference evidence="1 2" key="1">
    <citation type="journal article" date="2012" name="BMC Genomics">
        <title>Comparative genomics of the white-rot fungi, Phanerochaete carnosa and P. chrysosporium, to elucidate the genetic basis of the distinct wood types they colonize.</title>
        <authorList>
            <person name="Suzuki H."/>
            <person name="MacDonald J."/>
            <person name="Syed K."/>
            <person name="Salamov A."/>
            <person name="Hori C."/>
            <person name="Aerts A."/>
            <person name="Henrissat B."/>
            <person name="Wiebenga A."/>
            <person name="vanKuyk P.A."/>
            <person name="Barry K."/>
            <person name="Lindquist E."/>
            <person name="LaButti K."/>
            <person name="Lapidus A."/>
            <person name="Lucas S."/>
            <person name="Coutinho P."/>
            <person name="Gong Y."/>
            <person name="Samejima M."/>
            <person name="Mahadevan R."/>
            <person name="Abou-Zaid M."/>
            <person name="de Vries R.P."/>
            <person name="Igarashi K."/>
            <person name="Yadav J.S."/>
            <person name="Grigoriev I.V."/>
            <person name="Master E.R."/>
        </authorList>
    </citation>
    <scope>NUCLEOTIDE SEQUENCE [LARGE SCALE GENOMIC DNA]</scope>
    <source>
        <strain evidence="1 2">HHB-10118-sp</strain>
    </source>
</reference>
<evidence type="ECO:0000313" key="2">
    <source>
        <dbReference type="Proteomes" id="UP000008370"/>
    </source>
</evidence>
<evidence type="ECO:0000313" key="1">
    <source>
        <dbReference type="EMBL" id="EKM51385.1"/>
    </source>
</evidence>
<dbReference type="InterPro" id="IPR052396">
    <property type="entry name" value="Meiotic_Drive_Suppr_Kinase"/>
</dbReference>
<dbReference type="InterPro" id="IPR011009">
    <property type="entry name" value="Kinase-like_dom_sf"/>
</dbReference>
<dbReference type="AlphaFoldDB" id="K5VX70"/>
<organism evidence="1 2">
    <name type="scientific">Phanerochaete carnosa (strain HHB-10118-sp)</name>
    <name type="common">White-rot fungus</name>
    <name type="synonym">Peniophora carnosa</name>
    <dbReference type="NCBI Taxonomy" id="650164"/>
    <lineage>
        <taxon>Eukaryota</taxon>
        <taxon>Fungi</taxon>
        <taxon>Dikarya</taxon>
        <taxon>Basidiomycota</taxon>
        <taxon>Agaricomycotina</taxon>
        <taxon>Agaricomycetes</taxon>
        <taxon>Polyporales</taxon>
        <taxon>Phanerochaetaceae</taxon>
        <taxon>Phanerochaete</taxon>
    </lineage>
</organism>
<proteinExistence type="predicted"/>
<dbReference type="Gene3D" id="1.10.510.10">
    <property type="entry name" value="Transferase(Phosphotransferase) domain 1"/>
    <property type="match status" value="1"/>
</dbReference>
<dbReference type="EMBL" id="JH930477">
    <property type="protein sequence ID" value="EKM51385.1"/>
    <property type="molecule type" value="Genomic_DNA"/>
</dbReference>
<gene>
    <name evidence="1" type="ORF">PHACADRAFT_178020</name>
</gene>
<dbReference type="RefSeq" id="XP_007400526.1">
    <property type="nucleotide sequence ID" value="XM_007400464.1"/>
</dbReference>
<dbReference type="OrthoDB" id="3262759at2759"/>
<dbReference type="GeneID" id="18909832"/>
<dbReference type="PANTHER" id="PTHR37171">
    <property type="entry name" value="SERINE/THREONINE-PROTEIN KINASE YRZF-RELATED"/>
    <property type="match status" value="1"/>
</dbReference>
<accession>K5VX70</accession>
<keyword evidence="2" id="KW-1185">Reference proteome</keyword>
<dbReference type="InParanoid" id="K5VX70"/>
<dbReference type="Proteomes" id="UP000008370">
    <property type="component" value="Unassembled WGS sequence"/>
</dbReference>
<sequence length="336" mass="38680">MMSGLDIGAAILQHYPEQNFFDANPPLPNLSPFSLEIFHSNDTPELLAACRDMVAKSGLNPLSLSYGTNLLDVREYRLFETHYPLEDYQKPPPLQMTSLPKEAVLMEQLNKRGNTLMFTVRLGEEIRLLKIFTDRDTIDWPNWQPPYDPEAESCVEYDPFEGEKEAYAHLQHYGTCDKGGIVPRCYGWLQLDRGRMEEILALPNIAHSVHGELQWRKVPLDALLLEYFPGARQLTHDVLTEKLADKAMRALYEVHRAYVVHGDVHPRNILVLPDKRVILVDFNRARCPSGMITCRRQELLRELSDAWAMFYRRMLPDKRIGLVPSPPEDLTPTDEL</sequence>
<name>K5VX70_PHACS</name>